<accession>A0ABW6D5T7</accession>
<gene>
    <name evidence="2" type="ORF">SKC35_07010</name>
</gene>
<dbReference type="RefSeq" id="WP_377978676.1">
    <property type="nucleotide sequence ID" value="NZ_JBBKXY010000002.1"/>
</dbReference>
<comment type="caution">
    <text evidence="2">The sequence shown here is derived from an EMBL/GenBank/DDBJ whole genome shotgun (WGS) entry which is preliminary data.</text>
</comment>
<evidence type="ECO:0000256" key="1">
    <source>
        <dbReference type="SAM" id="Coils"/>
    </source>
</evidence>
<organism evidence="2 3">
    <name type="scientific">Aquirufa originis</name>
    <dbReference type="NCBI Taxonomy" id="3096514"/>
    <lineage>
        <taxon>Bacteria</taxon>
        <taxon>Pseudomonadati</taxon>
        <taxon>Bacteroidota</taxon>
        <taxon>Cytophagia</taxon>
        <taxon>Cytophagales</taxon>
        <taxon>Flectobacillaceae</taxon>
        <taxon>Aquirufa</taxon>
    </lineage>
</organism>
<feature type="coiled-coil region" evidence="1">
    <location>
        <begin position="796"/>
        <end position="823"/>
    </location>
</feature>
<dbReference type="SUPFAM" id="SSF49464">
    <property type="entry name" value="Carboxypeptidase regulatory domain-like"/>
    <property type="match status" value="1"/>
</dbReference>
<protein>
    <submittedName>
        <fullName evidence="2">Carboxypeptidase-like regulatory domain-containing protein</fullName>
    </submittedName>
</protein>
<dbReference type="Pfam" id="PF13715">
    <property type="entry name" value="CarbopepD_reg_2"/>
    <property type="match status" value="1"/>
</dbReference>
<dbReference type="Gene3D" id="2.60.40.1930">
    <property type="match status" value="1"/>
</dbReference>
<reference evidence="2 3" key="1">
    <citation type="submission" date="2024-03" db="EMBL/GenBank/DDBJ databases">
        <title>Aquirufa genome sequencing.</title>
        <authorList>
            <person name="Pitt A."/>
            <person name="Hahn M.W."/>
        </authorList>
    </citation>
    <scope>NUCLEOTIDE SEQUENCE [LARGE SCALE GENOMIC DNA]</scope>
    <source>
        <strain evidence="2 3">KTFRIE-69F</strain>
    </source>
</reference>
<sequence length="953" mass="108911">MAKYLYLFVFIILAFIAIGQQKMSIKGKVLENNNSPIPFVNVFLESTTIGTQTNQDGTFIIKNIPMGSYRLVASMIGYKSAIQNIEILDKSLEVQIFLEEDSKVLNEVFVVGSREKVWEKQFKEFESEFLGNDFNKKDVKILNKEVIDINYNNETGEFSAHANQPIVIENLKLGYKQTYVLDGFEKKLNRISYKGLSRYESIEAQNNKQKARWEENRIIAYKGSIRHFLKSLLNNRLKEEGFKAYFLNSDSTKSTNSPLYFDYNPQEIIKPTSIPNLYSLTILKPMVILYENEQLSAQFSEIKPLSEILISSEGNLLDPYSVEINGKMGEKRLANLLPLDFDLFEDNKITFPQNSPQLPQQIQAILEIPREKINIKGIQPYYLAGETIRLKTFVTESSLSQNTKENVPSQLSIPLYVEFIDLKEKKILNRFTLKLKDGKVDLAFPTSLELPSGNYQIRAYTNWMRNFSDNAFFKQDFTVFSQNFKREMPHVSSKSVFDTLIVHIEGGYLVDRLKSKVAIETLNNWGEKISVPFSLLNSHNDTLTNTQTDNEGMAVFDILPKGGEVYRINSGNKDFTLPSSRPKGTVLAVDHLSSNNLLSVFIQTNEISNDTITLLLTKDNHIVYLERFQNNKPTLLINIPKNILFGEINCYLIDKNGNQISERIIDVNPNEITIDLNKDKIVLTKPLSHFFNVDPLLKYSVEKGLNLRGQIVGLDGKENNKEFKLSMVLTNIRNDTTEQNTKPFFTKAKKQFVFQNIDFFGKMRATFIAPDNKVILDTLTATPPISTSKSTVNWSLLDKTESLAELENRKNRIILERIRKENTVLEEVVIQTKKSDPNAINGISPSILIGENRIINQPTMSNVLNTLILPRKNRFGPGLKVFIDNQELRQDEIDNIDLEINPSIVEKILIFEDAIPSNYGRATCAIVIKLRRGALRVNVKPNETFIVEGYFFN</sequence>
<dbReference type="Gene3D" id="2.60.40.1120">
    <property type="entry name" value="Carboxypeptidase-like, regulatory domain"/>
    <property type="match status" value="1"/>
</dbReference>
<dbReference type="Proteomes" id="UP001598112">
    <property type="component" value="Unassembled WGS sequence"/>
</dbReference>
<evidence type="ECO:0000313" key="2">
    <source>
        <dbReference type="EMBL" id="MFD3293430.1"/>
    </source>
</evidence>
<keyword evidence="1" id="KW-0175">Coiled coil</keyword>
<keyword evidence="3" id="KW-1185">Reference proteome</keyword>
<dbReference type="EMBL" id="JBBKXY010000002">
    <property type="protein sequence ID" value="MFD3293430.1"/>
    <property type="molecule type" value="Genomic_DNA"/>
</dbReference>
<name>A0ABW6D5T7_9BACT</name>
<proteinExistence type="predicted"/>
<dbReference type="InterPro" id="IPR008969">
    <property type="entry name" value="CarboxyPept-like_regulatory"/>
</dbReference>
<evidence type="ECO:0000313" key="3">
    <source>
        <dbReference type="Proteomes" id="UP001598112"/>
    </source>
</evidence>